<dbReference type="AlphaFoldDB" id="A0A165EL41"/>
<sequence>MAPPKRKHSTHFTASKRRKVAQKSDVVSDKDTPTPEEWNAMKSFKRFQVLQQDDRHTFTLGDAVLVLPPTGEPGDASMTDDDFWIARILDIRAPIQEPTDSWDQPVWAKVQWFYKPEDLVGKIKGLKRGAYGSKERIASNHEDLVHFSSCEDIVQMHAYSEISSKNSRPTIIDTDAFYYRQTYDVLTNTLTPLPKTCLPKCRKGYNPDTNTMRVCPSASCARAFHVSCLQDSATSSSIADSPNSSRTLVGSSPKQKLKQKGNEKKIPNELQTLALLPMLKGGPHGVVGNVPFVRAALAILRDVRSGTRTVDPDWQEKLNLPDGVEVQDLVDAAAEYESAECPSCGATM</sequence>
<dbReference type="Gene3D" id="2.30.30.490">
    <property type="match status" value="1"/>
</dbReference>
<gene>
    <name evidence="3" type="ORF">EXIGLDRAFT_752386</name>
</gene>
<feature type="compositionally biased region" description="Polar residues" evidence="1">
    <location>
        <begin position="234"/>
        <end position="253"/>
    </location>
</feature>
<keyword evidence="4" id="KW-1185">Reference proteome</keyword>
<dbReference type="CDD" id="cd04370">
    <property type="entry name" value="BAH"/>
    <property type="match status" value="1"/>
</dbReference>
<proteinExistence type="predicted"/>
<evidence type="ECO:0000259" key="2">
    <source>
        <dbReference type="PROSITE" id="PS51038"/>
    </source>
</evidence>
<feature type="compositionally biased region" description="Basic residues" evidence="1">
    <location>
        <begin position="1"/>
        <end position="21"/>
    </location>
</feature>
<dbReference type="GO" id="GO:0003682">
    <property type="term" value="F:chromatin binding"/>
    <property type="evidence" value="ECO:0007669"/>
    <property type="project" value="InterPro"/>
</dbReference>
<dbReference type="InterPro" id="IPR001025">
    <property type="entry name" value="BAH_dom"/>
</dbReference>
<accession>A0A165EL41</accession>
<organism evidence="3 4">
    <name type="scientific">Exidia glandulosa HHB12029</name>
    <dbReference type="NCBI Taxonomy" id="1314781"/>
    <lineage>
        <taxon>Eukaryota</taxon>
        <taxon>Fungi</taxon>
        <taxon>Dikarya</taxon>
        <taxon>Basidiomycota</taxon>
        <taxon>Agaricomycotina</taxon>
        <taxon>Agaricomycetes</taxon>
        <taxon>Auriculariales</taxon>
        <taxon>Exidiaceae</taxon>
        <taxon>Exidia</taxon>
    </lineage>
</organism>
<evidence type="ECO:0000256" key="1">
    <source>
        <dbReference type="SAM" id="MobiDB-lite"/>
    </source>
</evidence>
<evidence type="ECO:0000313" key="4">
    <source>
        <dbReference type="Proteomes" id="UP000077266"/>
    </source>
</evidence>
<dbReference type="SMART" id="SM00439">
    <property type="entry name" value="BAH"/>
    <property type="match status" value="1"/>
</dbReference>
<evidence type="ECO:0000313" key="3">
    <source>
        <dbReference type="EMBL" id="KZV87190.1"/>
    </source>
</evidence>
<dbReference type="PROSITE" id="PS51038">
    <property type="entry name" value="BAH"/>
    <property type="match status" value="1"/>
</dbReference>
<protein>
    <recommendedName>
        <fullName evidence="2">BAH domain-containing protein</fullName>
    </recommendedName>
</protein>
<dbReference type="EMBL" id="KV426133">
    <property type="protein sequence ID" value="KZV87190.1"/>
    <property type="molecule type" value="Genomic_DNA"/>
</dbReference>
<dbReference type="Proteomes" id="UP000077266">
    <property type="component" value="Unassembled WGS sequence"/>
</dbReference>
<dbReference type="InterPro" id="IPR043151">
    <property type="entry name" value="BAH_sf"/>
</dbReference>
<name>A0A165EL41_EXIGL</name>
<dbReference type="OrthoDB" id="10259622at2759"/>
<dbReference type="Pfam" id="PF01426">
    <property type="entry name" value="BAH"/>
    <property type="match status" value="1"/>
</dbReference>
<dbReference type="STRING" id="1314781.A0A165EL41"/>
<reference evidence="3 4" key="1">
    <citation type="journal article" date="2016" name="Mol. Biol. Evol.">
        <title>Comparative Genomics of Early-Diverging Mushroom-Forming Fungi Provides Insights into the Origins of Lignocellulose Decay Capabilities.</title>
        <authorList>
            <person name="Nagy L.G."/>
            <person name="Riley R."/>
            <person name="Tritt A."/>
            <person name="Adam C."/>
            <person name="Daum C."/>
            <person name="Floudas D."/>
            <person name="Sun H."/>
            <person name="Yadav J.S."/>
            <person name="Pangilinan J."/>
            <person name="Larsson K.H."/>
            <person name="Matsuura K."/>
            <person name="Barry K."/>
            <person name="Labutti K."/>
            <person name="Kuo R."/>
            <person name="Ohm R.A."/>
            <person name="Bhattacharya S.S."/>
            <person name="Shirouzu T."/>
            <person name="Yoshinaga Y."/>
            <person name="Martin F.M."/>
            <person name="Grigoriev I.V."/>
            <person name="Hibbett D.S."/>
        </authorList>
    </citation>
    <scope>NUCLEOTIDE SEQUENCE [LARGE SCALE GENOMIC DNA]</scope>
    <source>
        <strain evidence="3 4">HHB12029</strain>
    </source>
</reference>
<feature type="region of interest" description="Disordered" evidence="1">
    <location>
        <begin position="234"/>
        <end position="263"/>
    </location>
</feature>
<dbReference type="InParanoid" id="A0A165EL41"/>
<feature type="domain" description="BAH" evidence="2">
    <location>
        <begin position="56"/>
        <end position="194"/>
    </location>
</feature>
<feature type="region of interest" description="Disordered" evidence="1">
    <location>
        <begin position="1"/>
        <end position="37"/>
    </location>
</feature>
<dbReference type="PANTHER" id="PTHR46364">
    <property type="entry name" value="OS08G0421900 PROTEIN"/>
    <property type="match status" value="1"/>
</dbReference>